<accession>A0A091BY53</accession>
<protein>
    <submittedName>
        <fullName evidence="1">Uncharacterized protein</fullName>
    </submittedName>
</protein>
<evidence type="ECO:0000313" key="2">
    <source>
        <dbReference type="Proteomes" id="UP000029381"/>
    </source>
</evidence>
<dbReference type="Proteomes" id="UP000029381">
    <property type="component" value="Unassembled WGS sequence"/>
</dbReference>
<dbReference type="AlphaFoldDB" id="A0A091BY53"/>
<evidence type="ECO:0000313" key="1">
    <source>
        <dbReference type="EMBL" id="KFN90546.1"/>
    </source>
</evidence>
<sequence length="60" mass="7252">MNNLRYFVEENKLILAFTSNKSSYEYTVSLKRSDKQFGFHLINYEEYDDYNLYQFGCSLT</sequence>
<organism evidence="1 2">
    <name type="scientific">Tetragenococcus muriaticus 3MR10-3</name>
    <dbReference type="NCBI Taxonomy" id="1302648"/>
    <lineage>
        <taxon>Bacteria</taxon>
        <taxon>Bacillati</taxon>
        <taxon>Bacillota</taxon>
        <taxon>Bacilli</taxon>
        <taxon>Lactobacillales</taxon>
        <taxon>Enterococcaceae</taxon>
        <taxon>Tetragenococcus</taxon>
    </lineage>
</organism>
<comment type="caution">
    <text evidence="1">The sequence shown here is derived from an EMBL/GenBank/DDBJ whole genome shotgun (WGS) entry which is preliminary data.</text>
</comment>
<dbReference type="PATRIC" id="fig|1302648.3.peg.1399"/>
<reference evidence="1 2" key="1">
    <citation type="submission" date="2014-08" db="EMBL/GenBank/DDBJ databases">
        <title>Genome sequence of Tetragenococcus muriaticus.</title>
        <authorList>
            <person name="Chuea-nongthon C."/>
            <person name="Rodtong S."/>
            <person name="Yongsawatdigul J."/>
            <person name="Steele J.L."/>
            <person name="Liu X.-y."/>
            <person name="Speers J."/>
            <person name="Glasner J.D."/>
            <person name="Neeno-Eckwall E.C."/>
        </authorList>
    </citation>
    <scope>NUCLEOTIDE SEQUENCE [LARGE SCALE GENOMIC DNA]</scope>
    <source>
        <strain evidence="1 2">3MR10-3</strain>
    </source>
</reference>
<gene>
    <name evidence="1" type="ORF">TMU3MR103_1433</name>
</gene>
<dbReference type="RefSeq" id="WP_028789935.1">
    <property type="nucleotide sequence ID" value="NZ_JPVT01000146.1"/>
</dbReference>
<keyword evidence="2" id="KW-1185">Reference proteome</keyword>
<name>A0A091BY53_9ENTE</name>
<dbReference type="EMBL" id="JPVT01000146">
    <property type="protein sequence ID" value="KFN90546.1"/>
    <property type="molecule type" value="Genomic_DNA"/>
</dbReference>
<proteinExistence type="predicted"/>